<proteinExistence type="predicted"/>
<comment type="caution">
    <text evidence="3">The sequence shown here is derived from an EMBL/GenBank/DDBJ whole genome shotgun (WGS) entry which is preliminary data.</text>
</comment>
<accession>A0A3N0GYI4</accession>
<keyword evidence="4" id="KW-1185">Reference proteome</keyword>
<name>A0A3N0GYI4_9ACTN</name>
<protein>
    <recommendedName>
        <fullName evidence="2">DUF6752 domain-containing protein</fullName>
    </recommendedName>
</protein>
<feature type="domain" description="DUF6752" evidence="2">
    <location>
        <begin position="13"/>
        <end position="66"/>
    </location>
</feature>
<keyword evidence="1" id="KW-0175">Coiled coil</keyword>
<dbReference type="Proteomes" id="UP000279994">
    <property type="component" value="Unassembled WGS sequence"/>
</dbReference>
<reference evidence="3 4" key="1">
    <citation type="submission" date="2018-11" db="EMBL/GenBank/DDBJ databases">
        <authorList>
            <person name="Li F."/>
        </authorList>
    </citation>
    <scope>NUCLEOTIDE SEQUENCE [LARGE SCALE GENOMIC DNA]</scope>
    <source>
        <strain evidence="3 4">Gsoil 818</strain>
    </source>
</reference>
<evidence type="ECO:0000313" key="3">
    <source>
        <dbReference type="EMBL" id="RNM17535.1"/>
    </source>
</evidence>
<evidence type="ECO:0000256" key="1">
    <source>
        <dbReference type="SAM" id="Coils"/>
    </source>
</evidence>
<dbReference type="AlphaFoldDB" id="A0A3N0GYI4"/>
<dbReference type="Pfam" id="PF20537">
    <property type="entry name" value="DUF6752"/>
    <property type="match status" value="1"/>
</dbReference>
<organism evidence="3 4">
    <name type="scientific">Nocardioides pocheonensis</name>
    <dbReference type="NCBI Taxonomy" id="661485"/>
    <lineage>
        <taxon>Bacteria</taxon>
        <taxon>Bacillati</taxon>
        <taxon>Actinomycetota</taxon>
        <taxon>Actinomycetes</taxon>
        <taxon>Propionibacteriales</taxon>
        <taxon>Nocardioidaceae</taxon>
        <taxon>Nocardioides</taxon>
    </lineage>
</organism>
<dbReference type="InterPro" id="IPR046640">
    <property type="entry name" value="DUF6752"/>
</dbReference>
<sequence length="66" mass="7320">MDAVGGGLVTEMRTRIEELEAAVEENRNLNLRVAELVDLVQELLIPVASQDKDKIQAALAEFQRSL</sequence>
<evidence type="ECO:0000259" key="2">
    <source>
        <dbReference type="Pfam" id="PF20537"/>
    </source>
</evidence>
<dbReference type="EMBL" id="RJSF01000003">
    <property type="protein sequence ID" value="RNM17535.1"/>
    <property type="molecule type" value="Genomic_DNA"/>
</dbReference>
<gene>
    <name evidence="3" type="ORF">EFL26_01795</name>
</gene>
<evidence type="ECO:0000313" key="4">
    <source>
        <dbReference type="Proteomes" id="UP000279994"/>
    </source>
</evidence>
<feature type="coiled-coil region" evidence="1">
    <location>
        <begin position="9"/>
        <end position="39"/>
    </location>
</feature>